<organism evidence="2 3">
    <name type="scientific">Suillus luteus UH-Slu-Lm8-n1</name>
    <dbReference type="NCBI Taxonomy" id="930992"/>
    <lineage>
        <taxon>Eukaryota</taxon>
        <taxon>Fungi</taxon>
        <taxon>Dikarya</taxon>
        <taxon>Basidiomycota</taxon>
        <taxon>Agaricomycotina</taxon>
        <taxon>Agaricomycetes</taxon>
        <taxon>Agaricomycetidae</taxon>
        <taxon>Boletales</taxon>
        <taxon>Suillineae</taxon>
        <taxon>Suillaceae</taxon>
        <taxon>Suillus</taxon>
    </lineage>
</organism>
<proteinExistence type="predicted"/>
<keyword evidence="1" id="KW-0812">Transmembrane</keyword>
<keyword evidence="1" id="KW-1133">Transmembrane helix</keyword>
<name>A0A0D0AC16_9AGAM</name>
<dbReference type="AlphaFoldDB" id="A0A0D0AC16"/>
<reference evidence="3" key="2">
    <citation type="submission" date="2015-01" db="EMBL/GenBank/DDBJ databases">
        <title>Evolutionary Origins and Diversification of the Mycorrhizal Mutualists.</title>
        <authorList>
            <consortium name="DOE Joint Genome Institute"/>
            <consortium name="Mycorrhizal Genomics Consortium"/>
            <person name="Kohler A."/>
            <person name="Kuo A."/>
            <person name="Nagy L.G."/>
            <person name="Floudas D."/>
            <person name="Copeland A."/>
            <person name="Barry K.W."/>
            <person name="Cichocki N."/>
            <person name="Veneault-Fourrey C."/>
            <person name="LaButti K."/>
            <person name="Lindquist E.A."/>
            <person name="Lipzen A."/>
            <person name="Lundell T."/>
            <person name="Morin E."/>
            <person name="Murat C."/>
            <person name="Riley R."/>
            <person name="Ohm R."/>
            <person name="Sun H."/>
            <person name="Tunlid A."/>
            <person name="Henrissat B."/>
            <person name="Grigoriev I.V."/>
            <person name="Hibbett D.S."/>
            <person name="Martin F."/>
        </authorList>
    </citation>
    <scope>NUCLEOTIDE SEQUENCE [LARGE SCALE GENOMIC DNA]</scope>
    <source>
        <strain evidence="3">UH-Slu-Lm8-n1</strain>
    </source>
</reference>
<feature type="transmembrane region" description="Helical" evidence="1">
    <location>
        <begin position="15"/>
        <end position="36"/>
    </location>
</feature>
<dbReference type="HOGENOM" id="CLU_3033974_0_0_1"/>
<keyword evidence="3" id="KW-1185">Reference proteome</keyword>
<gene>
    <name evidence="2" type="ORF">CY34DRAFT_811996</name>
</gene>
<accession>A0A0D0AC16</accession>
<evidence type="ECO:0000313" key="3">
    <source>
        <dbReference type="Proteomes" id="UP000054485"/>
    </source>
</evidence>
<dbReference type="Proteomes" id="UP000054485">
    <property type="component" value="Unassembled WGS sequence"/>
</dbReference>
<protein>
    <submittedName>
        <fullName evidence="2">Uncharacterized protein</fullName>
    </submittedName>
</protein>
<reference evidence="2 3" key="1">
    <citation type="submission" date="2014-04" db="EMBL/GenBank/DDBJ databases">
        <authorList>
            <consortium name="DOE Joint Genome Institute"/>
            <person name="Kuo A."/>
            <person name="Ruytinx J."/>
            <person name="Rineau F."/>
            <person name="Colpaert J."/>
            <person name="Kohler A."/>
            <person name="Nagy L.G."/>
            <person name="Floudas D."/>
            <person name="Copeland A."/>
            <person name="Barry K.W."/>
            <person name="Cichocki N."/>
            <person name="Veneault-Fourrey C."/>
            <person name="LaButti K."/>
            <person name="Lindquist E.A."/>
            <person name="Lipzen A."/>
            <person name="Lundell T."/>
            <person name="Morin E."/>
            <person name="Murat C."/>
            <person name="Sun H."/>
            <person name="Tunlid A."/>
            <person name="Henrissat B."/>
            <person name="Grigoriev I.V."/>
            <person name="Hibbett D.S."/>
            <person name="Martin F."/>
            <person name="Nordberg H.P."/>
            <person name="Cantor M.N."/>
            <person name="Hua S.X."/>
        </authorList>
    </citation>
    <scope>NUCLEOTIDE SEQUENCE [LARGE SCALE GENOMIC DNA]</scope>
    <source>
        <strain evidence="2 3">UH-Slu-Lm8-n1</strain>
    </source>
</reference>
<dbReference type="InParanoid" id="A0A0D0AC16"/>
<evidence type="ECO:0000313" key="2">
    <source>
        <dbReference type="EMBL" id="KIK35634.1"/>
    </source>
</evidence>
<sequence length="55" mass="5977">MNHHLGNSLPKQYSTDMYICGVTLALHYVFGATALLGPPTPQSSPRLMYSPALQS</sequence>
<evidence type="ECO:0000256" key="1">
    <source>
        <dbReference type="SAM" id="Phobius"/>
    </source>
</evidence>
<keyword evidence="1" id="KW-0472">Membrane</keyword>
<dbReference type="EMBL" id="KN835603">
    <property type="protein sequence ID" value="KIK35634.1"/>
    <property type="molecule type" value="Genomic_DNA"/>
</dbReference>